<evidence type="ECO:0000256" key="1">
    <source>
        <dbReference type="ARBA" id="ARBA00022793"/>
    </source>
</evidence>
<gene>
    <name evidence="3" type="primary">coaBC</name>
    <name evidence="7" type="ORF">FC84_GL000996</name>
</gene>
<dbReference type="AlphaFoldDB" id="A0A0R2BV58"/>
<comment type="catalytic activity">
    <reaction evidence="3 4">
        <text>(R)-4'-phosphopantothenate + L-cysteine + CTP = N-[(R)-4-phosphopantothenoyl]-L-cysteine + CMP + diphosphate + H(+)</text>
        <dbReference type="Rhea" id="RHEA:19397"/>
        <dbReference type="ChEBI" id="CHEBI:10986"/>
        <dbReference type="ChEBI" id="CHEBI:15378"/>
        <dbReference type="ChEBI" id="CHEBI:33019"/>
        <dbReference type="ChEBI" id="CHEBI:35235"/>
        <dbReference type="ChEBI" id="CHEBI:37563"/>
        <dbReference type="ChEBI" id="CHEBI:59458"/>
        <dbReference type="ChEBI" id="CHEBI:60377"/>
        <dbReference type="EC" id="6.3.2.5"/>
    </reaction>
</comment>
<keyword evidence="3" id="KW-0460">Magnesium</keyword>
<dbReference type="STRING" id="1423738.FC84_GL000996"/>
<keyword evidence="8" id="KW-1185">Reference proteome</keyword>
<dbReference type="InterPro" id="IPR035929">
    <property type="entry name" value="CoaB-like_sf"/>
</dbReference>
<dbReference type="Pfam" id="PF04127">
    <property type="entry name" value="DFP"/>
    <property type="match status" value="1"/>
</dbReference>
<dbReference type="UniPathway" id="UPA00241">
    <property type="reaction ID" value="UER00353"/>
</dbReference>
<keyword evidence="3" id="KW-0511">Multifunctional enzyme</keyword>
<dbReference type="GO" id="GO:0004633">
    <property type="term" value="F:phosphopantothenoylcysteine decarboxylase activity"/>
    <property type="evidence" value="ECO:0007669"/>
    <property type="project" value="UniProtKB-UniRule"/>
</dbReference>
<dbReference type="GO" id="GO:0015941">
    <property type="term" value="P:pantothenate catabolic process"/>
    <property type="evidence" value="ECO:0007669"/>
    <property type="project" value="InterPro"/>
</dbReference>
<dbReference type="EC" id="6.3.2.5" evidence="3"/>
<name>A0A0R2BV58_9LACO</name>
<keyword evidence="2 3" id="KW-0456">Lyase</keyword>
<dbReference type="OrthoDB" id="9802554at2"/>
<feature type="binding site" evidence="3">
    <location>
        <position position="341"/>
    </location>
    <ligand>
        <name>CTP</name>
        <dbReference type="ChEBI" id="CHEBI:37563"/>
    </ligand>
</feature>
<dbReference type="GO" id="GO:0004632">
    <property type="term" value="F:phosphopantothenate--cysteine ligase activity"/>
    <property type="evidence" value="ECO:0007669"/>
    <property type="project" value="UniProtKB-UniRule"/>
</dbReference>
<feature type="binding site" evidence="3">
    <location>
        <position position="345"/>
    </location>
    <ligand>
        <name>CTP</name>
        <dbReference type="ChEBI" id="CHEBI:37563"/>
    </ligand>
</feature>
<dbReference type="SUPFAM" id="SSF102645">
    <property type="entry name" value="CoaB-like"/>
    <property type="match status" value="1"/>
</dbReference>
<evidence type="ECO:0000256" key="2">
    <source>
        <dbReference type="ARBA" id="ARBA00023239"/>
    </source>
</evidence>
<dbReference type="InterPro" id="IPR003382">
    <property type="entry name" value="Flavoprotein"/>
</dbReference>
<comment type="cofactor">
    <cofactor evidence="3">
        <name>FMN</name>
        <dbReference type="ChEBI" id="CHEBI:58210"/>
    </cofactor>
    <text evidence="3">Binds 1 FMN per subunit.</text>
</comment>
<dbReference type="GO" id="GO:0071513">
    <property type="term" value="C:phosphopantothenoylcysteine decarboxylase complex"/>
    <property type="evidence" value="ECO:0007669"/>
    <property type="project" value="TreeGrafter"/>
</dbReference>
<evidence type="ECO:0000256" key="4">
    <source>
        <dbReference type="RuleBase" id="RU364078"/>
    </source>
</evidence>
<dbReference type="InterPro" id="IPR036551">
    <property type="entry name" value="Flavin_trans-like"/>
</dbReference>
<feature type="domain" description="Flavoprotein" evidence="5">
    <location>
        <begin position="6"/>
        <end position="177"/>
    </location>
</feature>
<dbReference type="PATRIC" id="fig|1423738.3.peg.1006"/>
<evidence type="ECO:0000259" key="6">
    <source>
        <dbReference type="Pfam" id="PF04127"/>
    </source>
</evidence>
<comment type="catalytic activity">
    <reaction evidence="3 4">
        <text>N-[(R)-4-phosphopantothenoyl]-L-cysteine + H(+) = (R)-4'-phosphopantetheine + CO2</text>
        <dbReference type="Rhea" id="RHEA:16793"/>
        <dbReference type="ChEBI" id="CHEBI:15378"/>
        <dbReference type="ChEBI" id="CHEBI:16526"/>
        <dbReference type="ChEBI" id="CHEBI:59458"/>
        <dbReference type="ChEBI" id="CHEBI:61723"/>
        <dbReference type="EC" id="4.1.1.36"/>
    </reaction>
</comment>
<dbReference type="Gene3D" id="3.40.50.1950">
    <property type="entry name" value="Flavin prenyltransferase-like"/>
    <property type="match status" value="1"/>
</dbReference>
<reference evidence="7 8" key="1">
    <citation type="journal article" date="2015" name="Genome Announc.">
        <title>Expanding the biotechnology potential of lactobacilli through comparative genomics of 213 strains and associated genera.</title>
        <authorList>
            <person name="Sun Z."/>
            <person name="Harris H.M."/>
            <person name="McCann A."/>
            <person name="Guo C."/>
            <person name="Argimon S."/>
            <person name="Zhang W."/>
            <person name="Yang X."/>
            <person name="Jeffery I.B."/>
            <person name="Cooney J.C."/>
            <person name="Kagawa T.F."/>
            <person name="Liu W."/>
            <person name="Song Y."/>
            <person name="Salvetti E."/>
            <person name="Wrobel A."/>
            <person name="Rasinkangas P."/>
            <person name="Parkhill J."/>
            <person name="Rea M.C."/>
            <person name="O'Sullivan O."/>
            <person name="Ritari J."/>
            <person name="Douillard F.P."/>
            <person name="Paul Ross R."/>
            <person name="Yang R."/>
            <person name="Briner A.E."/>
            <person name="Felis G.E."/>
            <person name="de Vos W.M."/>
            <person name="Barrangou R."/>
            <person name="Klaenhammer T.R."/>
            <person name="Caufield P.W."/>
            <person name="Cui Y."/>
            <person name="Zhang H."/>
            <person name="O'Toole P.W."/>
        </authorList>
    </citation>
    <scope>NUCLEOTIDE SEQUENCE [LARGE SCALE GENOMIC DNA]</scope>
    <source>
        <strain evidence="7 8">DSM 20335</strain>
    </source>
</reference>
<dbReference type="InterPro" id="IPR007085">
    <property type="entry name" value="DNA/pantothenate-metab_flavo_C"/>
</dbReference>
<keyword evidence="3" id="KW-0479">Metal-binding</keyword>
<proteinExistence type="inferred from homology"/>
<feature type="binding site" evidence="3">
    <location>
        <position position="291"/>
    </location>
    <ligand>
        <name>CTP</name>
        <dbReference type="ChEBI" id="CHEBI:37563"/>
    </ligand>
</feature>
<evidence type="ECO:0000256" key="3">
    <source>
        <dbReference type="HAMAP-Rule" id="MF_02225"/>
    </source>
</evidence>
<dbReference type="Pfam" id="PF02441">
    <property type="entry name" value="Flavoprotein"/>
    <property type="match status" value="1"/>
</dbReference>
<dbReference type="InterPro" id="IPR005252">
    <property type="entry name" value="CoaBC"/>
</dbReference>
<dbReference type="GO" id="GO:0015937">
    <property type="term" value="P:coenzyme A biosynthetic process"/>
    <property type="evidence" value="ECO:0007669"/>
    <property type="project" value="UniProtKB-UniRule"/>
</dbReference>
<evidence type="ECO:0000259" key="5">
    <source>
        <dbReference type="Pfam" id="PF02441"/>
    </source>
</evidence>
<accession>A0A0R2BV58</accession>
<comment type="function">
    <text evidence="3">Catalyzes two sequential steps in the biosynthesis of coenzyme A. In the first step cysteine is conjugated to 4'-phosphopantothenate to form 4-phosphopantothenoylcysteine. In the second step the latter compound is decarboxylated to form 4'-phosphopantotheine.</text>
</comment>
<organism evidence="7 8">
    <name type="scientific">Lapidilactobacillus dextrinicus DSM 20335</name>
    <dbReference type="NCBI Taxonomy" id="1423738"/>
    <lineage>
        <taxon>Bacteria</taxon>
        <taxon>Bacillati</taxon>
        <taxon>Bacillota</taxon>
        <taxon>Bacilli</taxon>
        <taxon>Lactobacillales</taxon>
        <taxon>Lactobacillaceae</taxon>
        <taxon>Lapidilactobacillus</taxon>
    </lineage>
</organism>
<dbReference type="SUPFAM" id="SSF52507">
    <property type="entry name" value="Homo-oligomeric flavin-containing Cys decarboxylases, HFCD"/>
    <property type="match status" value="1"/>
</dbReference>
<keyword evidence="1 3" id="KW-0210">Decarboxylase</keyword>
<comment type="cofactor">
    <cofactor evidence="3">
        <name>Mg(2+)</name>
        <dbReference type="ChEBI" id="CHEBI:18420"/>
    </cofactor>
</comment>
<feature type="binding site" evidence="3">
    <location>
        <begin position="309"/>
        <end position="312"/>
    </location>
    <ligand>
        <name>CTP</name>
        <dbReference type="ChEBI" id="CHEBI:37563"/>
    </ligand>
</feature>
<dbReference type="HAMAP" id="MF_02225">
    <property type="entry name" value="CoaBC"/>
    <property type="match status" value="1"/>
</dbReference>
<comment type="pathway">
    <text evidence="3 4">Cofactor biosynthesis; coenzyme A biosynthesis; CoA from (R)-pantothenate: step 3/5.</text>
</comment>
<dbReference type="Proteomes" id="UP000051813">
    <property type="component" value="Unassembled WGS sequence"/>
</dbReference>
<dbReference type="EC" id="4.1.1.36" evidence="3"/>
<evidence type="ECO:0000313" key="8">
    <source>
        <dbReference type="Proteomes" id="UP000051813"/>
    </source>
</evidence>
<dbReference type="PANTHER" id="PTHR14359">
    <property type="entry name" value="HOMO-OLIGOMERIC FLAVIN CONTAINING CYS DECARBOXYLASE FAMILY"/>
    <property type="match status" value="1"/>
</dbReference>
<feature type="binding site" evidence="3">
    <location>
        <position position="327"/>
    </location>
    <ligand>
        <name>CTP</name>
        <dbReference type="ChEBI" id="CHEBI:37563"/>
    </ligand>
</feature>
<dbReference type="EMBL" id="AYYK01000002">
    <property type="protein sequence ID" value="KRM79692.1"/>
    <property type="molecule type" value="Genomic_DNA"/>
</dbReference>
<dbReference type="Gene3D" id="3.40.50.10300">
    <property type="entry name" value="CoaB-like"/>
    <property type="match status" value="1"/>
</dbReference>
<feature type="domain" description="DNA/pantothenate metabolism flavoprotein C-terminal" evidence="6">
    <location>
        <begin position="189"/>
        <end position="399"/>
    </location>
</feature>
<comment type="caution">
    <text evidence="7">The sequence shown here is derived from an EMBL/GenBank/DDBJ whole genome shotgun (WGS) entry which is preliminary data.</text>
</comment>
<sequence length="401" mass="43368">MVFTGKHVLLVITGGIAAYKMPQLVRLFVKQGAQVKVVVTENAKNFVTVKTLATVSQDVVYDDQYVSENTAALTHLELPLWADFVVVAPATANMIAKLANGFADNLASTLVLASNKPVYIFPAMNDVMYNQVATQRNLQHLNEGGLTIFAPETGPLAEGYSGKGRLPEPETIIETVYTAYYRHAHSQVLKGKRFIVTAGGTQEPIDPVRFISNRSSGKMGYALAKAARLLGAEVTLITTKPKLAPKGLKVVPVATTEQLQAAIEARYQQADAVVMAAAPADFRIATPAQQKIKKVAGEDELKLTLVKNPDILATLGKKKQGQFLAGFAAETQDLEVNAQKKLQHKHLDLIIANQVGQPEGGFDSDQNAGKMIFKDGTVQPIALMSKEQMAMVIMTAISERL</sequence>
<keyword evidence="3 4" id="KW-0436">Ligase</keyword>
<dbReference type="GO" id="GO:0010181">
    <property type="term" value="F:FMN binding"/>
    <property type="evidence" value="ECO:0007669"/>
    <property type="project" value="UniProtKB-UniRule"/>
</dbReference>
<dbReference type="PANTHER" id="PTHR14359:SF6">
    <property type="entry name" value="PHOSPHOPANTOTHENOYLCYSTEINE DECARBOXYLASE"/>
    <property type="match status" value="1"/>
</dbReference>
<keyword evidence="3 4" id="KW-0285">Flavoprotein</keyword>
<evidence type="ECO:0000313" key="7">
    <source>
        <dbReference type="EMBL" id="KRM79692.1"/>
    </source>
</evidence>
<comment type="caution">
    <text evidence="3">Lacks conserved residue(s) required for the propagation of feature annotation.</text>
</comment>
<comment type="pathway">
    <text evidence="3 4">Cofactor biosynthesis; coenzyme A biosynthesis; CoA from (R)-pantothenate: step 2/5.</text>
</comment>
<keyword evidence="3 4" id="KW-0288">FMN</keyword>
<dbReference type="GO" id="GO:0046872">
    <property type="term" value="F:metal ion binding"/>
    <property type="evidence" value="ECO:0007669"/>
    <property type="project" value="UniProtKB-KW"/>
</dbReference>
<feature type="region of interest" description="Phosphopantothenoylcysteine decarboxylase" evidence="3">
    <location>
        <begin position="1"/>
        <end position="193"/>
    </location>
</feature>
<comment type="similarity">
    <text evidence="3 4">In the N-terminal section; belongs to the HFCD (homo-oligomeric flavin containing Cys decarboxylase) superfamily.</text>
</comment>
<feature type="binding site" evidence="3">
    <location>
        <position position="281"/>
    </location>
    <ligand>
        <name>CTP</name>
        <dbReference type="ChEBI" id="CHEBI:37563"/>
    </ligand>
</feature>
<protein>
    <recommendedName>
        <fullName evidence="3">Coenzyme A biosynthesis bifunctional protein CoaBC</fullName>
    </recommendedName>
    <alternativeName>
        <fullName evidence="3">DNA/pantothenate metabolism flavoprotein</fullName>
    </alternativeName>
    <alternativeName>
        <fullName evidence="3">Phosphopantothenoylcysteine synthetase/decarboxylase</fullName>
        <shortName evidence="3">PPCS-PPCDC</shortName>
    </alternativeName>
    <domain>
        <recommendedName>
            <fullName evidence="3">Phosphopantothenoylcysteine decarboxylase</fullName>
            <shortName evidence="3">PPC decarboxylase</shortName>
            <shortName evidence="3">PPC-DC</shortName>
            <ecNumber evidence="3">4.1.1.36</ecNumber>
        </recommendedName>
        <alternativeName>
            <fullName evidence="3">CoaC</fullName>
        </alternativeName>
    </domain>
    <domain>
        <recommendedName>
            <fullName evidence="3">Phosphopantothenate--cysteine ligase</fullName>
            <ecNumber evidence="3">6.3.2.5</ecNumber>
        </recommendedName>
        <alternativeName>
            <fullName evidence="3">CoaB</fullName>
        </alternativeName>
        <alternativeName>
            <fullName evidence="3">Phosphopantothenoylcysteine synthetase</fullName>
            <shortName evidence="3">PPC synthetase</shortName>
            <shortName evidence="3">PPC-S</shortName>
        </alternativeName>
    </domain>
</protein>
<comment type="similarity">
    <text evidence="3 4">In the C-terminal section; belongs to the PPC synthetase family.</text>
</comment>
<dbReference type="NCBIfam" id="TIGR00521">
    <property type="entry name" value="coaBC_dfp"/>
    <property type="match status" value="1"/>
</dbReference>
<dbReference type="RefSeq" id="WP_057754430.1">
    <property type="nucleotide sequence ID" value="NZ_AYYK01000002.1"/>
</dbReference>
<feature type="region of interest" description="Phosphopantothenate--cysteine ligase" evidence="3">
    <location>
        <begin position="194"/>
        <end position="401"/>
    </location>
</feature>
<comment type="function">
    <text evidence="4">Catalyzes two steps in the biosynthesis of coenzyme A. In the first step cysteine is conjugated to 4'-phosphopantothenate to form 4-phosphopantothenoylcysteine, in the latter compound is decarboxylated to form 4'-phosphopantotheine.</text>
</comment>